<dbReference type="InterPro" id="IPR002110">
    <property type="entry name" value="Ankyrin_rpt"/>
</dbReference>
<evidence type="ECO:0000256" key="2">
    <source>
        <dbReference type="ARBA" id="ARBA00023043"/>
    </source>
</evidence>
<evidence type="ECO:0000256" key="3">
    <source>
        <dbReference type="PROSITE-ProRule" id="PRU00023"/>
    </source>
</evidence>
<dbReference type="PROSITE" id="PS50297">
    <property type="entry name" value="ANK_REP_REGION"/>
    <property type="match status" value="1"/>
</dbReference>
<comment type="caution">
    <text evidence="4">The sequence shown here is derived from an EMBL/GenBank/DDBJ whole genome shotgun (WGS) entry which is preliminary data.</text>
</comment>
<dbReference type="Gene3D" id="1.25.40.20">
    <property type="entry name" value="Ankyrin repeat-containing domain"/>
    <property type="match status" value="3"/>
</dbReference>
<gene>
    <name evidence="4" type="ORF">CRHIZ90672A_00012862</name>
</gene>
<evidence type="ECO:0000256" key="1">
    <source>
        <dbReference type="ARBA" id="ARBA00022737"/>
    </source>
</evidence>
<organism evidence="4 5">
    <name type="scientific">Clonostachys rhizophaga</name>
    <dbReference type="NCBI Taxonomy" id="160324"/>
    <lineage>
        <taxon>Eukaryota</taxon>
        <taxon>Fungi</taxon>
        <taxon>Dikarya</taxon>
        <taxon>Ascomycota</taxon>
        <taxon>Pezizomycotina</taxon>
        <taxon>Sordariomycetes</taxon>
        <taxon>Hypocreomycetidae</taxon>
        <taxon>Hypocreales</taxon>
        <taxon>Bionectriaceae</taxon>
        <taxon>Clonostachys</taxon>
    </lineage>
</organism>
<proteinExistence type="predicted"/>
<dbReference type="EMBL" id="CABFNQ020000682">
    <property type="protein sequence ID" value="CAH0022741.1"/>
    <property type="molecule type" value="Genomic_DNA"/>
</dbReference>
<accession>A0A9N9VGN4</accession>
<dbReference type="PANTHER" id="PTHR24198">
    <property type="entry name" value="ANKYRIN REPEAT AND PROTEIN KINASE DOMAIN-CONTAINING PROTEIN"/>
    <property type="match status" value="1"/>
</dbReference>
<reference evidence="4" key="1">
    <citation type="submission" date="2021-10" db="EMBL/GenBank/DDBJ databases">
        <authorList>
            <person name="Piombo E."/>
        </authorList>
    </citation>
    <scope>NUCLEOTIDE SEQUENCE</scope>
</reference>
<sequence>MAQAQTTELKQSHTCVEVDDEVVEMEIVQDDEEDNAPTSGSVFDRVPPEIIIHIAEVSTWNEQPSDWQHPAGYARHHATLARVNTRFHQLLEPELYKRNRKYDGPIQSCVRWAAEFGNLATMEKAWQYGCDIDQQNERANDAMEVNALHCALHNGHSHVVSFLLEHGANVHGPSSPTLCVKCDVDWKLYHHMSTDTLEPVYPLHTALVHGKRQDARCLVEHGAYLVAKNVSAIFGLFRSGHIDLVRQYLLDRTDPVSQDAQLLFAAATKDLPLLIRLLDRPGVSLARATNTAQEKALHLAVGSPGPHRASVEEAVDTVEFLCQHPDINVSAVDGFGRTAFLQAVQYGVVPVVEMLLRHPAIDGHELDYYGLNCLHLAAGTGNLGMVKLLVEQADVDIKAIGIGDESVLHLACQRPGRKDSAEVLRYLISVGAPLYPDGIEKPDLLLRCLQMMNLEQAIVLLQAGVTITAEILNNTIICDSKGFTLLQGILGAKRPGQVELLSYLIDIGIDVNARGVGLDNPYNIDHPRFDDLPLVYAAVGAQSIDCMRLLISAGAKATMAPDPIMLWRYCCMRWKTKVVTNKSVARQAEILTTLVQMGYPIGQCDPSALGYACHAAIYGSRKLLELLLELAEPKAIHPNYLCDLVSKYTHFTGPNEAKAQKVATTLRAAYQRLFGYAPHHGAVTAELELDGTPEEQSEVIAGAVTLCGLGASI</sequence>
<dbReference type="Proteomes" id="UP000696573">
    <property type="component" value="Unassembled WGS sequence"/>
</dbReference>
<keyword evidence="1" id="KW-0677">Repeat</keyword>
<evidence type="ECO:0000313" key="4">
    <source>
        <dbReference type="EMBL" id="CAH0022741.1"/>
    </source>
</evidence>
<dbReference type="Pfam" id="PF12796">
    <property type="entry name" value="Ank_2"/>
    <property type="match status" value="2"/>
</dbReference>
<dbReference type="AlphaFoldDB" id="A0A9N9VGN4"/>
<name>A0A9N9VGN4_9HYPO</name>
<feature type="repeat" description="ANK" evidence="3">
    <location>
        <begin position="143"/>
        <end position="175"/>
    </location>
</feature>
<dbReference type="SUPFAM" id="SSF48403">
    <property type="entry name" value="Ankyrin repeat"/>
    <property type="match status" value="2"/>
</dbReference>
<keyword evidence="5" id="KW-1185">Reference proteome</keyword>
<keyword evidence="2 3" id="KW-0040">ANK repeat</keyword>
<dbReference type="SMART" id="SM00248">
    <property type="entry name" value="ANK"/>
    <property type="match status" value="9"/>
</dbReference>
<dbReference type="InterPro" id="IPR036770">
    <property type="entry name" value="Ankyrin_rpt-contain_sf"/>
</dbReference>
<dbReference type="PANTHER" id="PTHR24198:SF165">
    <property type="entry name" value="ANKYRIN REPEAT-CONTAINING PROTEIN-RELATED"/>
    <property type="match status" value="1"/>
</dbReference>
<dbReference type="OrthoDB" id="341259at2759"/>
<dbReference type="PROSITE" id="PS50088">
    <property type="entry name" value="ANK_REPEAT"/>
    <property type="match status" value="1"/>
</dbReference>
<protein>
    <submittedName>
        <fullName evidence="4">Uncharacterized protein</fullName>
    </submittedName>
</protein>
<evidence type="ECO:0000313" key="5">
    <source>
        <dbReference type="Proteomes" id="UP000696573"/>
    </source>
</evidence>